<evidence type="ECO:0008006" key="4">
    <source>
        <dbReference type="Google" id="ProtNLM"/>
    </source>
</evidence>
<gene>
    <name evidence="2" type="ORF">C8A04DRAFT_12931</name>
</gene>
<keyword evidence="3" id="KW-1185">Reference proteome</keyword>
<organism evidence="2 3">
    <name type="scientific">Dichotomopilus funicola</name>
    <dbReference type="NCBI Taxonomy" id="1934379"/>
    <lineage>
        <taxon>Eukaryota</taxon>
        <taxon>Fungi</taxon>
        <taxon>Dikarya</taxon>
        <taxon>Ascomycota</taxon>
        <taxon>Pezizomycotina</taxon>
        <taxon>Sordariomycetes</taxon>
        <taxon>Sordariomycetidae</taxon>
        <taxon>Sordariales</taxon>
        <taxon>Chaetomiaceae</taxon>
        <taxon>Dichotomopilus</taxon>
    </lineage>
</organism>
<feature type="compositionally biased region" description="Basic residues" evidence="1">
    <location>
        <begin position="342"/>
        <end position="351"/>
    </location>
</feature>
<dbReference type="Gene3D" id="3.30.160.60">
    <property type="entry name" value="Classic Zinc Finger"/>
    <property type="match status" value="1"/>
</dbReference>
<dbReference type="GeneID" id="87814133"/>
<sequence>MELPEMSVLDMSLEFANDPDFDFNGQPLGWPTGSVSGSSYASSSFGPHTPNSGRSTPHFSGSFDYGSSFVSVEPVSYDAAAPPSPTVPTYFHPNTKSTRASDLIFPACTVPGPWGGVNMVAQPFGSCSSQIMPSQPIMEYSFPSQQMVPHPYLPSPAALSQQQHSISGPTHWTYPDSPISFGQQSPVTRPVEAMRTSKRGSPEQPMTPRSPHMVETKGVPKTETSTKPKREKKRRVAAEVDEDEADLAVDAVEPASTFKCPIEGCNNRYRRTEHMKRHIQRANRFDNLVAHVRLHALPRKKQGSKPRVEFYEGAVIQHAEMVKKQQRRGGKKGRDGAVIKASVRKHHTPTF</sequence>
<name>A0AAN6V0Y9_9PEZI</name>
<dbReference type="RefSeq" id="XP_062636154.1">
    <property type="nucleotide sequence ID" value="XM_062777520.1"/>
</dbReference>
<reference evidence="2" key="2">
    <citation type="submission" date="2023-05" db="EMBL/GenBank/DDBJ databases">
        <authorList>
            <consortium name="Lawrence Berkeley National Laboratory"/>
            <person name="Steindorff A."/>
            <person name="Hensen N."/>
            <person name="Bonometti L."/>
            <person name="Westerberg I."/>
            <person name="Brannstrom I.O."/>
            <person name="Guillou S."/>
            <person name="Cros-Aarteil S."/>
            <person name="Calhoun S."/>
            <person name="Haridas S."/>
            <person name="Kuo A."/>
            <person name="Mondo S."/>
            <person name="Pangilinan J."/>
            <person name="Riley R."/>
            <person name="Labutti K."/>
            <person name="Andreopoulos B."/>
            <person name="Lipzen A."/>
            <person name="Chen C."/>
            <person name="Yanf M."/>
            <person name="Daum C."/>
            <person name="Ng V."/>
            <person name="Clum A."/>
            <person name="Ohm R."/>
            <person name="Martin F."/>
            <person name="Silar P."/>
            <person name="Natvig D."/>
            <person name="Lalanne C."/>
            <person name="Gautier V."/>
            <person name="Ament-Velasquez S.L."/>
            <person name="Kruys A."/>
            <person name="Hutchinson M.I."/>
            <person name="Powell A.J."/>
            <person name="Barry K."/>
            <person name="Miller A.N."/>
            <person name="Grigoriev I.V."/>
            <person name="Debuchy R."/>
            <person name="Gladieux P."/>
            <person name="Thoren M.H."/>
            <person name="Johannesson H."/>
        </authorList>
    </citation>
    <scope>NUCLEOTIDE SEQUENCE</scope>
    <source>
        <strain evidence="2">CBS 141.50</strain>
    </source>
</reference>
<comment type="caution">
    <text evidence="2">The sequence shown here is derived from an EMBL/GenBank/DDBJ whole genome shotgun (WGS) entry which is preliminary data.</text>
</comment>
<dbReference type="EMBL" id="MU853593">
    <property type="protein sequence ID" value="KAK4142783.1"/>
    <property type="molecule type" value="Genomic_DNA"/>
</dbReference>
<feature type="compositionally biased region" description="Basic and acidic residues" evidence="1">
    <location>
        <begin position="212"/>
        <end position="228"/>
    </location>
</feature>
<reference evidence="2" key="1">
    <citation type="journal article" date="2023" name="Mol. Phylogenet. Evol.">
        <title>Genome-scale phylogeny and comparative genomics of the fungal order Sordariales.</title>
        <authorList>
            <person name="Hensen N."/>
            <person name="Bonometti L."/>
            <person name="Westerberg I."/>
            <person name="Brannstrom I.O."/>
            <person name="Guillou S."/>
            <person name="Cros-Aarteil S."/>
            <person name="Calhoun S."/>
            <person name="Haridas S."/>
            <person name="Kuo A."/>
            <person name="Mondo S."/>
            <person name="Pangilinan J."/>
            <person name="Riley R."/>
            <person name="LaButti K."/>
            <person name="Andreopoulos B."/>
            <person name="Lipzen A."/>
            <person name="Chen C."/>
            <person name="Yan M."/>
            <person name="Daum C."/>
            <person name="Ng V."/>
            <person name="Clum A."/>
            <person name="Steindorff A."/>
            <person name="Ohm R.A."/>
            <person name="Martin F."/>
            <person name="Silar P."/>
            <person name="Natvig D.O."/>
            <person name="Lalanne C."/>
            <person name="Gautier V."/>
            <person name="Ament-Velasquez S.L."/>
            <person name="Kruys A."/>
            <person name="Hutchinson M.I."/>
            <person name="Powell A.J."/>
            <person name="Barry K."/>
            <person name="Miller A.N."/>
            <person name="Grigoriev I.V."/>
            <person name="Debuchy R."/>
            <person name="Gladieux P."/>
            <person name="Hiltunen Thoren M."/>
            <person name="Johannesson H."/>
        </authorList>
    </citation>
    <scope>NUCLEOTIDE SEQUENCE</scope>
    <source>
        <strain evidence="2">CBS 141.50</strain>
    </source>
</reference>
<proteinExistence type="predicted"/>
<dbReference type="AlphaFoldDB" id="A0AAN6V0Y9"/>
<dbReference type="Proteomes" id="UP001302676">
    <property type="component" value="Unassembled WGS sequence"/>
</dbReference>
<feature type="region of interest" description="Disordered" evidence="1">
    <location>
        <begin position="324"/>
        <end position="351"/>
    </location>
</feature>
<evidence type="ECO:0000313" key="2">
    <source>
        <dbReference type="EMBL" id="KAK4142783.1"/>
    </source>
</evidence>
<evidence type="ECO:0000313" key="3">
    <source>
        <dbReference type="Proteomes" id="UP001302676"/>
    </source>
</evidence>
<feature type="region of interest" description="Disordered" evidence="1">
    <location>
        <begin position="35"/>
        <end position="57"/>
    </location>
</feature>
<feature type="compositionally biased region" description="Low complexity" evidence="1">
    <location>
        <begin position="35"/>
        <end position="46"/>
    </location>
</feature>
<protein>
    <recommendedName>
        <fullName evidence="4">C2H2-type domain-containing protein</fullName>
    </recommendedName>
</protein>
<evidence type="ECO:0000256" key="1">
    <source>
        <dbReference type="SAM" id="MobiDB-lite"/>
    </source>
</evidence>
<accession>A0AAN6V0Y9</accession>
<feature type="region of interest" description="Disordered" evidence="1">
    <location>
        <begin position="180"/>
        <end position="236"/>
    </location>
</feature>